<dbReference type="EMBL" id="CM017878">
    <property type="protein sequence ID" value="KAG1354425.1"/>
    <property type="molecule type" value="Genomic_DNA"/>
</dbReference>
<keyword evidence="1" id="KW-0472">Membrane</keyword>
<comment type="caution">
    <text evidence="2">The sequence shown here is derived from an EMBL/GenBank/DDBJ whole genome shotgun (WGS) entry which is preliminary data.</text>
</comment>
<dbReference type="Proteomes" id="UP000797356">
    <property type="component" value="Chromosome 7"/>
</dbReference>
<dbReference type="AlphaFoldDB" id="A0A8K0N475"/>
<feature type="transmembrane region" description="Helical" evidence="1">
    <location>
        <begin position="37"/>
        <end position="58"/>
    </location>
</feature>
<reference evidence="2" key="2">
    <citation type="submission" date="2019-07" db="EMBL/GenBank/DDBJ databases">
        <authorList>
            <person name="Yang Y."/>
            <person name="Bocs S."/>
            <person name="Baudouin L."/>
        </authorList>
    </citation>
    <scope>NUCLEOTIDE SEQUENCE</scope>
    <source>
        <tissue evidence="2">Spear leaf of Hainan Tall coconut</tissue>
    </source>
</reference>
<gene>
    <name evidence="2" type="ORF">COCNU_07G005370</name>
</gene>
<keyword evidence="1" id="KW-1133">Transmembrane helix</keyword>
<reference evidence="2" key="1">
    <citation type="journal article" date="2017" name="Gigascience">
        <title>The genome draft of coconut (Cocos nucifera).</title>
        <authorList>
            <person name="Xiao Y."/>
            <person name="Xu P."/>
            <person name="Fan H."/>
            <person name="Baudouin L."/>
            <person name="Xia W."/>
            <person name="Bocs S."/>
            <person name="Xu J."/>
            <person name="Li Q."/>
            <person name="Guo A."/>
            <person name="Zhou L."/>
            <person name="Li J."/>
            <person name="Wu Y."/>
            <person name="Ma Z."/>
            <person name="Armero A."/>
            <person name="Issali A.E."/>
            <person name="Liu N."/>
            <person name="Peng M."/>
            <person name="Yang Y."/>
        </authorList>
    </citation>
    <scope>NUCLEOTIDE SEQUENCE</scope>
    <source>
        <tissue evidence="2">Spear leaf of Hainan Tall coconut</tissue>
    </source>
</reference>
<evidence type="ECO:0000313" key="2">
    <source>
        <dbReference type="EMBL" id="KAG1354425.1"/>
    </source>
</evidence>
<keyword evidence="3" id="KW-1185">Reference proteome</keyword>
<keyword evidence="1" id="KW-0812">Transmembrane</keyword>
<organism evidence="2 3">
    <name type="scientific">Cocos nucifera</name>
    <name type="common">Coconut palm</name>
    <dbReference type="NCBI Taxonomy" id="13894"/>
    <lineage>
        <taxon>Eukaryota</taxon>
        <taxon>Viridiplantae</taxon>
        <taxon>Streptophyta</taxon>
        <taxon>Embryophyta</taxon>
        <taxon>Tracheophyta</taxon>
        <taxon>Spermatophyta</taxon>
        <taxon>Magnoliopsida</taxon>
        <taxon>Liliopsida</taxon>
        <taxon>Arecaceae</taxon>
        <taxon>Arecoideae</taxon>
        <taxon>Cocoseae</taxon>
        <taxon>Attaleinae</taxon>
        <taxon>Cocos</taxon>
    </lineage>
</organism>
<protein>
    <submittedName>
        <fullName evidence="2">Uncharacterized protein</fullName>
    </submittedName>
</protein>
<dbReference type="OrthoDB" id="1937612at2759"/>
<name>A0A8K0N475_COCNU</name>
<sequence>MGVAVGRFDPRGFFLFSPKKRLRASWSYKKRVIPRSVLCGSMLFALGLISLFIGQIAADLELSRLRGRWQSKRVRVLVTRTGKIRLVFWVFCFDFDRVPA</sequence>
<evidence type="ECO:0000256" key="1">
    <source>
        <dbReference type="SAM" id="Phobius"/>
    </source>
</evidence>
<evidence type="ECO:0000313" key="3">
    <source>
        <dbReference type="Proteomes" id="UP000797356"/>
    </source>
</evidence>
<accession>A0A8K0N475</accession>
<proteinExistence type="predicted"/>